<dbReference type="AlphaFoldDB" id="A0A6J7HX76"/>
<protein>
    <submittedName>
        <fullName evidence="6">Unannotated protein</fullName>
    </submittedName>
</protein>
<evidence type="ECO:0000313" key="6">
    <source>
        <dbReference type="EMBL" id="CAB4922065.1"/>
    </source>
</evidence>
<reference evidence="6" key="1">
    <citation type="submission" date="2020-05" db="EMBL/GenBank/DDBJ databases">
        <authorList>
            <person name="Chiriac C."/>
            <person name="Salcher M."/>
            <person name="Ghai R."/>
            <person name="Kavagutti S V."/>
        </authorList>
    </citation>
    <scope>NUCLEOTIDE SEQUENCE</scope>
</reference>
<keyword evidence="2" id="KW-0808">Transferase</keyword>
<dbReference type="GO" id="GO:0003677">
    <property type="term" value="F:DNA binding"/>
    <property type="evidence" value="ECO:0007669"/>
    <property type="project" value="InterPro"/>
</dbReference>
<dbReference type="EMBL" id="CAFBQL010000004">
    <property type="protein sequence ID" value="CAB5058057.1"/>
    <property type="molecule type" value="Genomic_DNA"/>
</dbReference>
<evidence type="ECO:0000313" key="4">
    <source>
        <dbReference type="EMBL" id="CAB4655637.1"/>
    </source>
</evidence>
<dbReference type="Pfam" id="PF01555">
    <property type="entry name" value="N6_N4_Mtase"/>
    <property type="match status" value="1"/>
</dbReference>
<dbReference type="EMBL" id="CAFBMV010000004">
    <property type="protein sequence ID" value="CAB4922065.1"/>
    <property type="molecule type" value="Genomic_DNA"/>
</dbReference>
<accession>A0A6J7HX76</accession>
<dbReference type="EMBL" id="CAFBLE010000004">
    <property type="protein sequence ID" value="CAB4863257.1"/>
    <property type="molecule type" value="Genomic_DNA"/>
</dbReference>
<evidence type="ECO:0000313" key="7">
    <source>
        <dbReference type="EMBL" id="CAB5058057.1"/>
    </source>
</evidence>
<keyword evidence="1" id="KW-0489">Methyltransferase</keyword>
<dbReference type="InterPro" id="IPR002941">
    <property type="entry name" value="DNA_methylase_N4/N6"/>
</dbReference>
<dbReference type="EMBL" id="CAEZWT010000002">
    <property type="protein sequence ID" value="CAB4655637.1"/>
    <property type="molecule type" value="Genomic_DNA"/>
</dbReference>
<evidence type="ECO:0000256" key="1">
    <source>
        <dbReference type="ARBA" id="ARBA00022603"/>
    </source>
</evidence>
<dbReference type="InterPro" id="IPR029063">
    <property type="entry name" value="SAM-dependent_MTases_sf"/>
</dbReference>
<dbReference type="GO" id="GO:0008170">
    <property type="term" value="F:N-methyltransferase activity"/>
    <property type="evidence" value="ECO:0007669"/>
    <property type="project" value="InterPro"/>
</dbReference>
<name>A0A6J7HX76_9ZZZZ</name>
<dbReference type="SUPFAM" id="SSF53335">
    <property type="entry name" value="S-adenosyl-L-methionine-dependent methyltransferases"/>
    <property type="match status" value="2"/>
</dbReference>
<feature type="domain" description="DNA methylase N-4/N-6" evidence="3">
    <location>
        <begin position="43"/>
        <end position="99"/>
    </location>
</feature>
<organism evidence="6">
    <name type="scientific">freshwater metagenome</name>
    <dbReference type="NCBI Taxonomy" id="449393"/>
    <lineage>
        <taxon>unclassified sequences</taxon>
        <taxon>metagenomes</taxon>
        <taxon>ecological metagenomes</taxon>
    </lineage>
</organism>
<evidence type="ECO:0000256" key="2">
    <source>
        <dbReference type="ARBA" id="ARBA00022679"/>
    </source>
</evidence>
<dbReference type="Gene3D" id="3.40.50.150">
    <property type="entry name" value="Vaccinia Virus protein VP39"/>
    <property type="match status" value="1"/>
</dbReference>
<proteinExistence type="predicted"/>
<gene>
    <name evidence="4" type="ORF">UFOPK2289_00091</name>
    <name evidence="5" type="ORF">UFOPK3346_00590</name>
    <name evidence="6" type="ORF">UFOPK3670_00729</name>
    <name evidence="7" type="ORF">UFOPK4308_00795</name>
</gene>
<dbReference type="GO" id="GO:0032259">
    <property type="term" value="P:methylation"/>
    <property type="evidence" value="ECO:0007669"/>
    <property type="project" value="UniProtKB-KW"/>
</dbReference>
<evidence type="ECO:0000313" key="5">
    <source>
        <dbReference type="EMBL" id="CAB4863257.1"/>
    </source>
</evidence>
<sequence length="393" mass="44718">MIAGSKMLKEHREFLKRSELSGLAENFSWTVEGSNAAINYSTHGIYRYFGKFPAPIGRQLMLDYSKPGGVVVDPACGSGTTGVEALWMQNDAYLFDLNPLSVLVSKVKTTPISAKRMENASEKFQQRYKSLRKGSFEPAGIDLEHWFLPETVRSLSRMRNAIDEETNRDLRNFLEMNFAAIVRKVSKATTQQGRLFLDVDTAVPDPLPVLLKSIGKSIENISKLPKSSTVHIQKANILNNESLDKINADLVIYHPPYFNAYKYSSINSLELAWIQQDRKGFSKQEIREFFKVGKPENSKFYVEDMAKSILNLQKFMGKNTRLAIMIGDALLKEQHLTVTREIIDLVSEHFEVERTVLRVPKYTEASWATSQRRSSGSLGITMFDFILTLRKRK</sequence>
<evidence type="ECO:0000259" key="3">
    <source>
        <dbReference type="Pfam" id="PF01555"/>
    </source>
</evidence>